<keyword evidence="12" id="KW-0560">Oxidoreductase</keyword>
<evidence type="ECO:0000256" key="3">
    <source>
        <dbReference type="ARBA" id="ARBA00010176"/>
    </source>
</evidence>
<dbReference type="Pfam" id="PF00186">
    <property type="entry name" value="DHFR_1"/>
    <property type="match status" value="1"/>
</dbReference>
<dbReference type="InterPro" id="IPR045097">
    <property type="entry name" value="Thymidate_synth/dCMP_Mease"/>
</dbReference>
<evidence type="ECO:0000259" key="20">
    <source>
        <dbReference type="PROSITE" id="PS51330"/>
    </source>
</evidence>
<dbReference type="GO" id="GO:0005829">
    <property type="term" value="C:cytosol"/>
    <property type="evidence" value="ECO:0007669"/>
    <property type="project" value="TreeGrafter"/>
</dbReference>
<evidence type="ECO:0000256" key="7">
    <source>
        <dbReference type="ARBA" id="ARBA00022563"/>
    </source>
</evidence>
<dbReference type="InterPro" id="IPR017925">
    <property type="entry name" value="DHFR_CS"/>
</dbReference>
<evidence type="ECO:0000256" key="13">
    <source>
        <dbReference type="ARBA" id="ARBA00023268"/>
    </source>
</evidence>
<dbReference type="SUPFAM" id="SSF53597">
    <property type="entry name" value="Dihydrofolate reductase-like"/>
    <property type="match status" value="1"/>
</dbReference>
<dbReference type="InterPro" id="IPR001796">
    <property type="entry name" value="DHFR_dom"/>
</dbReference>
<dbReference type="Pfam" id="PF00303">
    <property type="entry name" value="Thymidylat_synt"/>
    <property type="match status" value="1"/>
</dbReference>
<evidence type="ECO:0000256" key="10">
    <source>
        <dbReference type="ARBA" id="ARBA00022727"/>
    </source>
</evidence>
<dbReference type="PANTHER" id="PTHR11548:SF2">
    <property type="entry name" value="THYMIDYLATE SYNTHASE"/>
    <property type="match status" value="1"/>
</dbReference>
<organism evidence="21 22">
    <name type="scientific">Fragilariopsis cylindrus CCMP1102</name>
    <dbReference type="NCBI Taxonomy" id="635003"/>
    <lineage>
        <taxon>Eukaryota</taxon>
        <taxon>Sar</taxon>
        <taxon>Stramenopiles</taxon>
        <taxon>Ochrophyta</taxon>
        <taxon>Bacillariophyta</taxon>
        <taxon>Bacillariophyceae</taxon>
        <taxon>Bacillariophycidae</taxon>
        <taxon>Bacillariales</taxon>
        <taxon>Bacillariaceae</taxon>
        <taxon>Fragilariopsis</taxon>
    </lineage>
</organism>
<keyword evidence="22" id="KW-1185">Reference proteome</keyword>
<dbReference type="Gene3D" id="3.40.430.10">
    <property type="entry name" value="Dihydrofolate Reductase, subunit A"/>
    <property type="match status" value="1"/>
</dbReference>
<evidence type="ECO:0000313" key="21">
    <source>
        <dbReference type="EMBL" id="OEU06099.1"/>
    </source>
</evidence>
<evidence type="ECO:0000256" key="11">
    <source>
        <dbReference type="ARBA" id="ARBA00022857"/>
    </source>
</evidence>
<dbReference type="Gene3D" id="3.30.572.10">
    <property type="entry name" value="Thymidylate synthase/dCMP hydroxymethylase domain"/>
    <property type="match status" value="1"/>
</dbReference>
<dbReference type="EMBL" id="KV784429">
    <property type="protein sequence ID" value="OEU06099.1"/>
    <property type="molecule type" value="Genomic_DNA"/>
</dbReference>
<dbReference type="CDD" id="cd00209">
    <property type="entry name" value="DHFR"/>
    <property type="match status" value="1"/>
</dbReference>
<evidence type="ECO:0000256" key="17">
    <source>
        <dbReference type="PIRSR" id="PIRSR000389-1"/>
    </source>
</evidence>
<dbReference type="GO" id="GO:0046654">
    <property type="term" value="P:tetrahydrofolate biosynthetic process"/>
    <property type="evidence" value="ECO:0007669"/>
    <property type="project" value="UniProtKB-UniPathway"/>
</dbReference>
<dbReference type="UniPathway" id="UPA00077">
    <property type="reaction ID" value="UER00158"/>
</dbReference>
<dbReference type="InParanoid" id="A0A1E7EJL8"/>
<comment type="catalytic activity">
    <reaction evidence="16">
        <text>(6S)-5,6,7,8-tetrahydrofolate + NADP(+) = 7,8-dihydrofolate + NADPH + H(+)</text>
        <dbReference type="Rhea" id="RHEA:15009"/>
        <dbReference type="ChEBI" id="CHEBI:15378"/>
        <dbReference type="ChEBI" id="CHEBI:57451"/>
        <dbReference type="ChEBI" id="CHEBI:57453"/>
        <dbReference type="ChEBI" id="CHEBI:57783"/>
        <dbReference type="ChEBI" id="CHEBI:58349"/>
        <dbReference type="EC" id="1.5.1.3"/>
    </reaction>
</comment>
<dbReference type="GO" id="GO:0005739">
    <property type="term" value="C:mitochondrion"/>
    <property type="evidence" value="ECO:0007669"/>
    <property type="project" value="TreeGrafter"/>
</dbReference>
<dbReference type="GO" id="GO:0004146">
    <property type="term" value="F:dihydrofolate reductase activity"/>
    <property type="evidence" value="ECO:0007669"/>
    <property type="project" value="UniProtKB-EC"/>
</dbReference>
<dbReference type="EC" id="2.1.1.45" evidence="4"/>
<feature type="non-terminal residue" evidence="21">
    <location>
        <position position="523"/>
    </location>
</feature>
<dbReference type="InterPro" id="IPR024072">
    <property type="entry name" value="DHFR-like_dom_sf"/>
</dbReference>
<evidence type="ECO:0000256" key="15">
    <source>
        <dbReference type="ARBA" id="ARBA00047344"/>
    </source>
</evidence>
<comment type="function">
    <text evidence="14">Bifunctional enzyme. Involved in de novo dTMP biosynthesis. Key enzyme in folate metabolism. Catalyzes an essential reaction for de novo glycine and purine synthesis, DNA precursor synthesis, and for the conversion of dUMP to dTMP.</text>
</comment>
<dbReference type="FunCoup" id="A0A1E7EJL8">
    <property type="interactions" value="70"/>
</dbReference>
<dbReference type="AlphaFoldDB" id="A0A1E7EJL8"/>
<dbReference type="EC" id="1.5.1.3" evidence="5"/>
<keyword evidence="9" id="KW-0808">Transferase</keyword>
<dbReference type="InterPro" id="IPR000398">
    <property type="entry name" value="Thymidylate_synthase"/>
</dbReference>
<dbReference type="NCBIfam" id="TIGR03284">
    <property type="entry name" value="thym_sym"/>
    <property type="match status" value="1"/>
</dbReference>
<comment type="catalytic activity">
    <reaction evidence="15">
        <text>dUMP + (6R)-5,10-methylene-5,6,7,8-tetrahydrofolate = 7,8-dihydrofolate + dTMP</text>
        <dbReference type="Rhea" id="RHEA:12104"/>
        <dbReference type="ChEBI" id="CHEBI:15636"/>
        <dbReference type="ChEBI" id="CHEBI:57451"/>
        <dbReference type="ChEBI" id="CHEBI:63528"/>
        <dbReference type="ChEBI" id="CHEBI:246422"/>
        <dbReference type="EC" id="2.1.1.45"/>
    </reaction>
</comment>
<feature type="region of interest" description="Disordered" evidence="19">
    <location>
        <begin position="178"/>
        <end position="200"/>
    </location>
</feature>
<evidence type="ECO:0000256" key="4">
    <source>
        <dbReference type="ARBA" id="ARBA00011947"/>
    </source>
</evidence>
<dbReference type="GO" id="GO:0004799">
    <property type="term" value="F:thymidylate synthase activity"/>
    <property type="evidence" value="ECO:0007669"/>
    <property type="project" value="UniProtKB-EC"/>
</dbReference>
<comment type="similarity">
    <text evidence="2">In the C-terminal section; belongs to the thymidylate synthase family.</text>
</comment>
<dbReference type="PIRSF" id="PIRSF000389">
    <property type="entry name" value="DHFR-TS"/>
    <property type="match status" value="1"/>
</dbReference>
<evidence type="ECO:0000256" key="18">
    <source>
        <dbReference type="PROSITE-ProRule" id="PRU10016"/>
    </source>
</evidence>
<dbReference type="HAMAP" id="MF_00008">
    <property type="entry name" value="Thymidy_synth_bact"/>
    <property type="match status" value="1"/>
</dbReference>
<evidence type="ECO:0000256" key="19">
    <source>
        <dbReference type="SAM" id="MobiDB-lite"/>
    </source>
</evidence>
<comment type="similarity">
    <text evidence="3">In the N-terminal section; belongs to the dihydrofolate reductase family.</text>
</comment>
<dbReference type="InterPro" id="IPR020940">
    <property type="entry name" value="Thymidylate_synthase_AS"/>
</dbReference>
<dbReference type="PROSITE" id="PS00075">
    <property type="entry name" value="DHFR_1"/>
    <property type="match status" value="1"/>
</dbReference>
<gene>
    <name evidence="21" type="ORF">FRACYDRAFT_157897</name>
</gene>
<keyword evidence="13" id="KW-0511">Multifunctional enzyme</keyword>
<dbReference type="InterPro" id="IPR036926">
    <property type="entry name" value="Thymidate_synth/dCMP_Mease_sf"/>
</dbReference>
<accession>A0A1E7EJL8</accession>
<dbReference type="PROSITE" id="PS00091">
    <property type="entry name" value="THYMIDYLATE_SYNTHASE"/>
    <property type="match status" value="1"/>
</dbReference>
<dbReference type="FunFam" id="3.30.572.10:FF:000002">
    <property type="entry name" value="Possible thymidylate synthase"/>
    <property type="match status" value="1"/>
</dbReference>
<dbReference type="InterPro" id="IPR023451">
    <property type="entry name" value="Thymidate_synth/dCMP_Mease_dom"/>
</dbReference>
<evidence type="ECO:0000313" key="22">
    <source>
        <dbReference type="Proteomes" id="UP000095751"/>
    </source>
</evidence>
<dbReference type="Proteomes" id="UP000095751">
    <property type="component" value="Unassembled WGS sequence"/>
</dbReference>
<proteinExistence type="inferred from homology"/>
<evidence type="ECO:0000256" key="14">
    <source>
        <dbReference type="ARBA" id="ARBA00025154"/>
    </source>
</evidence>
<evidence type="ECO:0000256" key="5">
    <source>
        <dbReference type="ARBA" id="ARBA00012856"/>
    </source>
</evidence>
<comment type="pathway">
    <text evidence="1">Cofactor biosynthesis; tetrahydrofolate biosynthesis; 5,6,7,8-tetrahydrofolate from 7,8-dihydrofolate: step 1/1.</text>
</comment>
<evidence type="ECO:0000256" key="9">
    <source>
        <dbReference type="ARBA" id="ARBA00022679"/>
    </source>
</evidence>
<dbReference type="NCBIfam" id="NF002497">
    <property type="entry name" value="PRK01827.1-3"/>
    <property type="match status" value="1"/>
</dbReference>
<feature type="compositionally biased region" description="Acidic residues" evidence="19">
    <location>
        <begin position="180"/>
        <end position="191"/>
    </location>
</feature>
<dbReference type="SUPFAM" id="SSF55831">
    <property type="entry name" value="Thymidylate synthase/dCMP hydroxymethylase"/>
    <property type="match status" value="1"/>
</dbReference>
<keyword evidence="7" id="KW-0554">One-carbon metabolism</keyword>
<name>A0A1E7EJL8_9STRA</name>
<dbReference type="InterPro" id="IPR012262">
    <property type="entry name" value="DHFR-TS"/>
</dbReference>
<dbReference type="PANTHER" id="PTHR11548">
    <property type="entry name" value="THYMIDYLATE SYNTHASE 1"/>
    <property type="match status" value="1"/>
</dbReference>
<evidence type="ECO:0000256" key="12">
    <source>
        <dbReference type="ARBA" id="ARBA00023002"/>
    </source>
</evidence>
<sequence length="523" mass="58978">IVAASSATRGIGLKGELPWNNLSNDMKYFAKITIGNYPPNNSSSSSSTTTATTTAAAAKQKMNAVVMGRKTWNSIPTKYRPLKGRHNVVLTRDPKQFKETLTTTSNDNVLVANGLQDAWRQLAMLKDDELGEIFIIGGSELYERSIKEKYVHSILLTSVETPPEMEFDTFFPDFLKDGGSNDDDDDDDDESPTWKLSVDDDEEDEEVKIRSRYGGGLSYKMLKYVRSNQEEVQYLSLIRKILKNGIVRGDRTGTGTKSLFGAQMRFDLRDGTLPLLTTKKTFWRGVAEELLWFISGSTNANLLKEKKVRIWDGNASKEFLESRGLGHREEGDLGPVYGFQWRHFGADYIDMHTDYTGKGVDQLAQCIDKIKNNPEDRRILMSAWNPSALDEMALPPCHLLCQFYVDTTANEVSCHMYQRSADMGLGVPFNIASYALLTHLIAHVTGRKPGELVHTLGDAHVYMNHIEPLKEQLERTPRPFPKLFIDDNVGDDKTPKSIDDFTYEDLHVVGYHPHEKISMKMAV</sequence>
<keyword evidence="8" id="KW-0489">Methyltransferase</keyword>
<keyword evidence="10" id="KW-0545">Nucleotide biosynthesis</keyword>
<evidence type="ECO:0000256" key="1">
    <source>
        <dbReference type="ARBA" id="ARBA00004903"/>
    </source>
</evidence>
<dbReference type="CDD" id="cd00351">
    <property type="entry name" value="TS_Pyrimidine_HMase"/>
    <property type="match status" value="1"/>
</dbReference>
<evidence type="ECO:0000256" key="16">
    <source>
        <dbReference type="ARBA" id="ARBA00048873"/>
    </source>
</evidence>
<reference evidence="21 22" key="1">
    <citation type="submission" date="2016-09" db="EMBL/GenBank/DDBJ databases">
        <title>Extensive genetic diversity and differential bi-allelic expression allows diatom success in the polar Southern Ocean.</title>
        <authorList>
            <consortium name="DOE Joint Genome Institute"/>
            <person name="Mock T."/>
            <person name="Otillar R.P."/>
            <person name="Strauss J."/>
            <person name="Dupont C."/>
            <person name="Frickenhaus S."/>
            <person name="Maumus F."/>
            <person name="Mcmullan M."/>
            <person name="Sanges R."/>
            <person name="Schmutz J."/>
            <person name="Toseland A."/>
            <person name="Valas R."/>
            <person name="Veluchamy A."/>
            <person name="Ward B.J."/>
            <person name="Allen A."/>
            <person name="Barry K."/>
            <person name="Falciatore A."/>
            <person name="Ferrante M."/>
            <person name="Fortunato A.E."/>
            <person name="Gloeckner G."/>
            <person name="Gruber A."/>
            <person name="Hipkin R."/>
            <person name="Janech M."/>
            <person name="Kroth P."/>
            <person name="Leese F."/>
            <person name="Lindquist E."/>
            <person name="Lyon B.R."/>
            <person name="Martin J."/>
            <person name="Mayer C."/>
            <person name="Parker M."/>
            <person name="Quesneville H."/>
            <person name="Raymond J."/>
            <person name="Uhlig C."/>
            <person name="Valentin K.U."/>
            <person name="Worden A.Z."/>
            <person name="Armbrust E.V."/>
            <person name="Bowler C."/>
            <person name="Green B."/>
            <person name="Moulton V."/>
            <person name="Van Oosterhout C."/>
            <person name="Grigoriev I."/>
        </authorList>
    </citation>
    <scope>NUCLEOTIDE SEQUENCE [LARGE SCALE GENOMIC DNA]</scope>
    <source>
        <strain evidence="21 22">CCMP1102</strain>
    </source>
</reference>
<feature type="active site" evidence="17 18">
    <location>
        <position position="397"/>
    </location>
</feature>
<dbReference type="GO" id="GO:0006231">
    <property type="term" value="P:dTMP biosynthetic process"/>
    <property type="evidence" value="ECO:0007669"/>
    <property type="project" value="InterPro"/>
</dbReference>
<evidence type="ECO:0000256" key="6">
    <source>
        <dbReference type="ARBA" id="ARBA00019798"/>
    </source>
</evidence>
<evidence type="ECO:0000256" key="8">
    <source>
        <dbReference type="ARBA" id="ARBA00022603"/>
    </source>
</evidence>
<dbReference type="PRINTS" id="PR00108">
    <property type="entry name" value="THYMDSNTHASE"/>
</dbReference>
<keyword evidence="11" id="KW-0521">NADP</keyword>
<dbReference type="GO" id="GO:0006730">
    <property type="term" value="P:one-carbon metabolic process"/>
    <property type="evidence" value="ECO:0007669"/>
    <property type="project" value="UniProtKB-KW"/>
</dbReference>
<dbReference type="PROSITE" id="PS51330">
    <property type="entry name" value="DHFR_2"/>
    <property type="match status" value="1"/>
</dbReference>
<evidence type="ECO:0000256" key="2">
    <source>
        <dbReference type="ARBA" id="ARBA00006900"/>
    </source>
</evidence>
<dbReference type="OrthoDB" id="766at2759"/>
<feature type="non-terminal residue" evidence="21">
    <location>
        <position position="1"/>
    </location>
</feature>
<dbReference type="KEGG" id="fcy:FRACYDRAFT_157897"/>
<dbReference type="GO" id="GO:0032259">
    <property type="term" value="P:methylation"/>
    <property type="evidence" value="ECO:0007669"/>
    <property type="project" value="UniProtKB-KW"/>
</dbReference>
<feature type="domain" description="DHFR" evidence="20">
    <location>
        <begin position="1"/>
        <end position="226"/>
    </location>
</feature>
<protein>
    <recommendedName>
        <fullName evidence="6">Bifunctional dihydrofolate reductase-thymidylate synthase</fullName>
        <ecNumber evidence="5">1.5.1.3</ecNumber>
        <ecNumber evidence="4">2.1.1.45</ecNumber>
    </recommendedName>
</protein>